<evidence type="ECO:0000256" key="1">
    <source>
        <dbReference type="ARBA" id="ARBA00004141"/>
    </source>
</evidence>
<evidence type="ECO:0000256" key="4">
    <source>
        <dbReference type="ARBA" id="ARBA00022538"/>
    </source>
</evidence>
<keyword evidence="5 13" id="KW-0812">Transmembrane</keyword>
<protein>
    <submittedName>
        <fullName evidence="14">TMEM175 family protein</fullName>
    </submittedName>
</protein>
<evidence type="ECO:0000256" key="13">
    <source>
        <dbReference type="SAM" id="Phobius"/>
    </source>
</evidence>
<accession>A0ABU8L518</accession>
<feature type="transmembrane region" description="Helical" evidence="13">
    <location>
        <begin position="129"/>
        <end position="149"/>
    </location>
</feature>
<comment type="catalytic activity">
    <reaction evidence="12">
        <text>K(+)(in) = K(+)(out)</text>
        <dbReference type="Rhea" id="RHEA:29463"/>
        <dbReference type="ChEBI" id="CHEBI:29103"/>
    </reaction>
</comment>
<evidence type="ECO:0000256" key="8">
    <source>
        <dbReference type="ARBA" id="ARBA00022989"/>
    </source>
</evidence>
<dbReference type="Proteomes" id="UP001387293">
    <property type="component" value="Unassembled WGS sequence"/>
</dbReference>
<evidence type="ECO:0000256" key="10">
    <source>
        <dbReference type="ARBA" id="ARBA00023136"/>
    </source>
</evidence>
<evidence type="ECO:0000313" key="14">
    <source>
        <dbReference type="EMBL" id="MEI9413060.1"/>
    </source>
</evidence>
<evidence type="ECO:0000256" key="6">
    <source>
        <dbReference type="ARBA" id="ARBA00022826"/>
    </source>
</evidence>
<dbReference type="InterPro" id="IPR010617">
    <property type="entry name" value="TMEM175-like"/>
</dbReference>
<keyword evidence="9" id="KW-0406">Ion transport</keyword>
<feature type="transmembrane region" description="Helical" evidence="13">
    <location>
        <begin position="65"/>
        <end position="86"/>
    </location>
</feature>
<evidence type="ECO:0000256" key="3">
    <source>
        <dbReference type="ARBA" id="ARBA00022448"/>
    </source>
</evidence>
<evidence type="ECO:0000256" key="7">
    <source>
        <dbReference type="ARBA" id="ARBA00022958"/>
    </source>
</evidence>
<keyword evidence="4" id="KW-0633">Potassium transport</keyword>
<feature type="transmembrane region" description="Helical" evidence="13">
    <location>
        <begin position="28"/>
        <end position="45"/>
    </location>
</feature>
<keyword evidence="10 13" id="KW-0472">Membrane</keyword>
<keyword evidence="6" id="KW-0631">Potassium channel</keyword>
<comment type="caution">
    <text evidence="14">The sequence shown here is derived from an EMBL/GenBank/DDBJ whole genome shotgun (WGS) entry which is preliminary data.</text>
</comment>
<evidence type="ECO:0000256" key="11">
    <source>
        <dbReference type="ARBA" id="ARBA00023303"/>
    </source>
</evidence>
<keyword evidence="11" id="KW-0407">Ion channel</keyword>
<keyword evidence="15" id="KW-1185">Reference proteome</keyword>
<keyword evidence="3" id="KW-0813">Transport</keyword>
<keyword evidence="8 13" id="KW-1133">Transmembrane helix</keyword>
<evidence type="ECO:0000256" key="5">
    <source>
        <dbReference type="ARBA" id="ARBA00022692"/>
    </source>
</evidence>
<organism evidence="14 15">
    <name type="scientific">Mesorhizobium salmacidum</name>
    <dbReference type="NCBI Taxonomy" id="3015171"/>
    <lineage>
        <taxon>Bacteria</taxon>
        <taxon>Pseudomonadati</taxon>
        <taxon>Pseudomonadota</taxon>
        <taxon>Alphaproteobacteria</taxon>
        <taxon>Hyphomicrobiales</taxon>
        <taxon>Phyllobacteriaceae</taxon>
        <taxon>Mesorhizobium</taxon>
    </lineage>
</organism>
<evidence type="ECO:0000256" key="2">
    <source>
        <dbReference type="ARBA" id="ARBA00006920"/>
    </source>
</evidence>
<dbReference type="EMBL" id="JAPYKS010000047">
    <property type="protein sequence ID" value="MEI9413060.1"/>
    <property type="molecule type" value="Genomic_DNA"/>
</dbReference>
<reference evidence="14 15" key="1">
    <citation type="submission" date="2022-12" db="EMBL/GenBank/DDBJ databases">
        <authorList>
            <person name="Muema E."/>
        </authorList>
    </citation>
    <scope>NUCLEOTIDE SEQUENCE [LARGE SCALE GENOMIC DNA]</scope>
    <source>
        <strain evidence="15">1326</strain>
    </source>
</reference>
<dbReference type="Pfam" id="PF06736">
    <property type="entry name" value="TMEM175"/>
    <property type="match status" value="1"/>
</dbReference>
<evidence type="ECO:0000256" key="12">
    <source>
        <dbReference type="ARBA" id="ARBA00034430"/>
    </source>
</evidence>
<name>A0ABU8L518_9HYPH</name>
<comment type="similarity">
    <text evidence="2">Belongs to the TMEM175 family.</text>
</comment>
<feature type="transmembrane region" description="Helical" evidence="13">
    <location>
        <begin position="98"/>
        <end position="117"/>
    </location>
</feature>
<dbReference type="RefSeq" id="WP_337109391.1">
    <property type="nucleotide sequence ID" value="NZ_JAPYKS010000047.1"/>
</dbReference>
<comment type="subcellular location">
    <subcellularLocation>
        <location evidence="1">Membrane</location>
        <topology evidence="1">Multi-pass membrane protein</topology>
    </subcellularLocation>
</comment>
<proteinExistence type="inferred from homology"/>
<keyword evidence="7" id="KW-0630">Potassium</keyword>
<gene>
    <name evidence="14" type="ORF">O7A60_30595</name>
</gene>
<sequence>MSSAWNALAYLTNKRGRTVLPSTGLERLNAFSDGVFAVLITVLVLDLRPPEVPTFNALLASWETWLSYGVSYLFIAIVWANHHHLLRHAKESTASLMWYNFAHLFSVSLLPLATAWMAVSELAPQPVAFYAAVFFLVNLTYLLLIRELIDPMPENEVSPEVRRLMRLRAVITLGLFGLAAILALKYPIVGLGICICCLAVYLKPQARG</sequence>
<feature type="transmembrane region" description="Helical" evidence="13">
    <location>
        <begin position="170"/>
        <end position="202"/>
    </location>
</feature>
<evidence type="ECO:0000313" key="15">
    <source>
        <dbReference type="Proteomes" id="UP001387293"/>
    </source>
</evidence>
<evidence type="ECO:0000256" key="9">
    <source>
        <dbReference type="ARBA" id="ARBA00023065"/>
    </source>
</evidence>